<proteinExistence type="predicted"/>
<sequence length="187" mass="20485">MILSVLSLNKVITSWITRMYASGLSLQNTSEVHNIRKGFHFECEHISLGSKGTPLSVRVEVELALLGAHVLETQRHKVVSSDLVCPSLSKGRSDGNGVLLGQGAMDRKWNIEIPPEYKEELHCVGGGQLTPCTDVFEMASLTESGGVWPIAHQRAETVEFCMPHLMVTVTGQFGGVMCMWSICKSLD</sequence>
<name>A0A3M0KL23_HIRRU</name>
<dbReference type="AlphaFoldDB" id="A0A3M0KL23"/>
<accession>A0A3M0KL23</accession>
<dbReference type="Proteomes" id="UP000269221">
    <property type="component" value="Unassembled WGS sequence"/>
</dbReference>
<gene>
    <name evidence="1" type="ORF">DUI87_11051</name>
</gene>
<protein>
    <submittedName>
        <fullName evidence="1">Uncharacterized protein</fullName>
    </submittedName>
</protein>
<organism evidence="1 2">
    <name type="scientific">Hirundo rustica rustica</name>
    <dbReference type="NCBI Taxonomy" id="333673"/>
    <lineage>
        <taxon>Eukaryota</taxon>
        <taxon>Metazoa</taxon>
        <taxon>Chordata</taxon>
        <taxon>Craniata</taxon>
        <taxon>Vertebrata</taxon>
        <taxon>Euteleostomi</taxon>
        <taxon>Archelosauria</taxon>
        <taxon>Archosauria</taxon>
        <taxon>Dinosauria</taxon>
        <taxon>Saurischia</taxon>
        <taxon>Theropoda</taxon>
        <taxon>Coelurosauria</taxon>
        <taxon>Aves</taxon>
        <taxon>Neognathae</taxon>
        <taxon>Neoaves</taxon>
        <taxon>Telluraves</taxon>
        <taxon>Australaves</taxon>
        <taxon>Passeriformes</taxon>
        <taxon>Sylvioidea</taxon>
        <taxon>Hirundinidae</taxon>
        <taxon>Hirundo</taxon>
    </lineage>
</organism>
<dbReference type="EMBL" id="QRBI01000107">
    <property type="protein sequence ID" value="RMC11924.1"/>
    <property type="molecule type" value="Genomic_DNA"/>
</dbReference>
<evidence type="ECO:0000313" key="1">
    <source>
        <dbReference type="EMBL" id="RMC11924.1"/>
    </source>
</evidence>
<comment type="caution">
    <text evidence="1">The sequence shown here is derived from an EMBL/GenBank/DDBJ whole genome shotgun (WGS) entry which is preliminary data.</text>
</comment>
<reference evidence="1 2" key="1">
    <citation type="submission" date="2018-07" db="EMBL/GenBank/DDBJ databases">
        <title>A high quality draft genome assembly of the barn swallow (H. rustica rustica).</title>
        <authorList>
            <person name="Formenti G."/>
            <person name="Chiara M."/>
            <person name="Poveda L."/>
            <person name="Francoijs K.-J."/>
            <person name="Bonisoli-Alquati A."/>
            <person name="Canova L."/>
            <person name="Gianfranceschi L."/>
            <person name="Horner D.S."/>
            <person name="Saino N."/>
        </authorList>
    </citation>
    <scope>NUCLEOTIDE SEQUENCE [LARGE SCALE GENOMIC DNA]</scope>
    <source>
        <strain evidence="1">Chelidonia</strain>
        <tissue evidence="1">Blood</tissue>
    </source>
</reference>
<evidence type="ECO:0000313" key="2">
    <source>
        <dbReference type="Proteomes" id="UP000269221"/>
    </source>
</evidence>
<keyword evidence="2" id="KW-1185">Reference proteome</keyword>